<evidence type="ECO:0000313" key="4">
    <source>
        <dbReference type="Proteomes" id="UP000295210"/>
    </source>
</evidence>
<evidence type="ECO:0000256" key="2">
    <source>
        <dbReference type="SAM" id="SignalP"/>
    </source>
</evidence>
<dbReference type="EMBL" id="SMGK01000002">
    <property type="protein sequence ID" value="TCK73911.1"/>
    <property type="molecule type" value="Genomic_DNA"/>
</dbReference>
<keyword evidence="4" id="KW-1185">Reference proteome</keyword>
<evidence type="ECO:0000256" key="1">
    <source>
        <dbReference type="SAM" id="Coils"/>
    </source>
</evidence>
<name>A0A4V2PVC9_9BACT</name>
<evidence type="ECO:0000313" key="3">
    <source>
        <dbReference type="EMBL" id="TCK73911.1"/>
    </source>
</evidence>
<comment type="caution">
    <text evidence="3">The sequence shown here is derived from an EMBL/GenBank/DDBJ whole genome shotgun (WGS) entry which is preliminary data.</text>
</comment>
<protein>
    <submittedName>
        <fullName evidence="3">Uncharacterized protein</fullName>
    </submittedName>
</protein>
<reference evidence="3 4" key="1">
    <citation type="submission" date="2019-03" db="EMBL/GenBank/DDBJ databases">
        <title>Genomic Encyclopedia of Type Strains, Phase IV (KMG-IV): sequencing the most valuable type-strain genomes for metagenomic binning, comparative biology and taxonomic classification.</title>
        <authorList>
            <person name="Goeker M."/>
        </authorList>
    </citation>
    <scope>NUCLEOTIDE SEQUENCE [LARGE SCALE GENOMIC DNA]</scope>
    <source>
        <strain evidence="3 4">DSM 103428</strain>
    </source>
</reference>
<keyword evidence="1" id="KW-0175">Coiled coil</keyword>
<feature type="chain" id="PRO_5020358174" evidence="2">
    <location>
        <begin position="25"/>
        <end position="180"/>
    </location>
</feature>
<feature type="coiled-coil region" evidence="1">
    <location>
        <begin position="78"/>
        <end position="112"/>
    </location>
</feature>
<keyword evidence="2" id="KW-0732">Signal</keyword>
<organism evidence="3 4">
    <name type="scientific">Acidipila rosea</name>
    <dbReference type="NCBI Taxonomy" id="768535"/>
    <lineage>
        <taxon>Bacteria</taxon>
        <taxon>Pseudomonadati</taxon>
        <taxon>Acidobacteriota</taxon>
        <taxon>Terriglobia</taxon>
        <taxon>Terriglobales</taxon>
        <taxon>Acidobacteriaceae</taxon>
        <taxon>Acidipila</taxon>
    </lineage>
</organism>
<dbReference type="Proteomes" id="UP000295210">
    <property type="component" value="Unassembled WGS sequence"/>
</dbReference>
<sequence>MAATVRAILTLALLLCVSGSVVRAAAFQQDPLSEKDIEKVRDARDQPNERIKLYTKFIDERIATIKDLTGKTRANNRRTQLRDKFQEFTRLADELADNLDTYNTEHADMRKALKDLVAASAKWAPVLSAPANDSVYDFYRGTAVEAAQSVNDQAKKLQGEQDKYFAEHKDQRGKNGTGPD</sequence>
<gene>
    <name evidence="3" type="ORF">C7378_1530</name>
</gene>
<feature type="signal peptide" evidence="2">
    <location>
        <begin position="1"/>
        <end position="24"/>
    </location>
</feature>
<dbReference type="AlphaFoldDB" id="A0A4V2PVC9"/>
<accession>A0A4V2PVC9</accession>
<proteinExistence type="predicted"/>